<name>A0A915HR55_ROMCU</name>
<protein>
    <submittedName>
        <fullName evidence="2">Uncharacterized protein</fullName>
    </submittedName>
</protein>
<dbReference type="Proteomes" id="UP000887565">
    <property type="component" value="Unplaced"/>
</dbReference>
<proteinExistence type="predicted"/>
<evidence type="ECO:0000313" key="2">
    <source>
        <dbReference type="WBParaSite" id="nRc.2.0.1.t04408-RA"/>
    </source>
</evidence>
<evidence type="ECO:0000313" key="1">
    <source>
        <dbReference type="Proteomes" id="UP000887565"/>
    </source>
</evidence>
<dbReference type="WBParaSite" id="nRc.2.0.1.t04408-RA">
    <property type="protein sequence ID" value="nRc.2.0.1.t04408-RA"/>
    <property type="gene ID" value="nRc.2.0.1.g04408"/>
</dbReference>
<sequence>MVAPTLTLANDGTAFAPPRKPFNERLLTNVYHPKIGERSRRNTILERNLLPHAKPAEPILHHNDSILSFWSYYKAEQNLEVKLHFETSALKFSNLTNLLLRDIYTHLIKRSLKPPYIDFESYLKIFTISAYTNIGDVTDVCKELTVGWSNTNTVQFRRELTGAAYHGKMYLHNESASSQCQNITGRILIRFIDTFYSQLHADIHITGPIDNITNIGYFVESFNRVIVHHFTSKPIGKVSPNERPATTFINVTARGEVQNFVDIGYFIPRRDKLALIAINILQNAFGVIANHKLSLYDGLAYSVKQLTDSLTKENIWMTLQKYFDPNSILMKRIVIHINAEHPHVDQEVLRQFVAQ</sequence>
<organism evidence="1 2">
    <name type="scientific">Romanomermis culicivorax</name>
    <name type="common">Nematode worm</name>
    <dbReference type="NCBI Taxonomy" id="13658"/>
    <lineage>
        <taxon>Eukaryota</taxon>
        <taxon>Metazoa</taxon>
        <taxon>Ecdysozoa</taxon>
        <taxon>Nematoda</taxon>
        <taxon>Enoplea</taxon>
        <taxon>Dorylaimia</taxon>
        <taxon>Mermithida</taxon>
        <taxon>Mermithoidea</taxon>
        <taxon>Mermithidae</taxon>
        <taxon>Romanomermis</taxon>
    </lineage>
</organism>
<accession>A0A915HR55</accession>
<reference evidence="2" key="1">
    <citation type="submission" date="2022-11" db="UniProtKB">
        <authorList>
            <consortium name="WormBaseParasite"/>
        </authorList>
    </citation>
    <scope>IDENTIFICATION</scope>
</reference>
<keyword evidence="1" id="KW-1185">Reference proteome</keyword>
<dbReference type="AlphaFoldDB" id="A0A915HR55"/>